<keyword evidence="1" id="KW-1133">Transmembrane helix</keyword>
<feature type="transmembrane region" description="Helical" evidence="1">
    <location>
        <begin position="307"/>
        <end position="326"/>
    </location>
</feature>
<feature type="transmembrane region" description="Helical" evidence="1">
    <location>
        <begin position="331"/>
        <end position="351"/>
    </location>
</feature>
<dbReference type="Proteomes" id="UP001218638">
    <property type="component" value="Chromosome"/>
</dbReference>
<feature type="transmembrane region" description="Helical" evidence="1">
    <location>
        <begin position="164"/>
        <end position="181"/>
    </location>
</feature>
<sequence length="733" mass="82316">MRDVPAATDSPTTSGSRTRDFVQRHPARLCFGLVLLLSLAWAGYTGHVWEDYFITYRASKNLAEGNGLVFQIGERLHTFTSPLGVLLPALSHWLAGRGSDMATLWIFRVMGALAFAGAATLVMFTVRHAGGKLLASGTGAMVAAAVAIESKCLDYTTNGMETPFLLFGFAWTLWTLVVRPSRETLHLGASWGLLMWSRPDACIYIAAVALAAVMWRPGIPGEARWTPRFRQMLLAGLVTTVIYAPWLLWAQWYYGTPIPHTMVAKSLYNETDLWRSLTKFVTNLWEHPELLSATFLPPYAPYVEWPAWTRLFAFSLAVIGMSLWLWPRVPWLARVASFTGCVGQFYIVGLVGFAVPWYLPAFTFFEIIALGFVAGWLVTVLRRPVFAMTIKFAVVGALAFLVINSAMAARQLKWQQQLVEWGNRRVIGEWLREHASSPADTVYLEPLGYIGYFSGLKMLDFPGLSSPEVVAAQRALLHRGDPFWWPEVIRVLEPDWLVLRDAERNEIQRRDAELLPRDYTLARTFNVRDQVPPIPGHYYLLADAYFEVYRRVTPKTARDENPLLVRRLELSDWSEVAGWGEAPYQSGRNVVIHAPGHMHTTAGLPGRAAEFHGGFGLFDGSFSDPQRATDGATFRVLGVKIDGSLTTLFARTLDPVNRESDRGEQMFHVRVAQDIVELRLEVDAGPHGINSFDWTYWSDLRWVNLLWPDGYRGTWQPVAGPGITTYGDEVNAP</sequence>
<feature type="transmembrane region" description="Helical" evidence="1">
    <location>
        <begin position="231"/>
        <end position="254"/>
    </location>
</feature>
<accession>A0AAF0CI36</accession>
<dbReference type="RefSeq" id="WP_330928297.1">
    <property type="nucleotide sequence ID" value="NZ_CP119075.1"/>
</dbReference>
<reference evidence="2" key="1">
    <citation type="submission" date="2023-03" db="EMBL/GenBank/DDBJ databases">
        <title>Lomoglobus Profundus gen. nov., sp. nov., a novel member of the phylum Verrucomicrobia, isolated from deep-marine sediment of South China Sea.</title>
        <authorList>
            <person name="Ahmad T."/>
            <person name="Ishaq S.E."/>
            <person name="Wang F."/>
        </authorList>
    </citation>
    <scope>NUCLEOTIDE SEQUENCE</scope>
    <source>
        <strain evidence="2">LMO-M01</strain>
    </source>
</reference>
<dbReference type="AlphaFoldDB" id="A0AAF0CI36"/>
<gene>
    <name evidence="2" type="ORF">PXH66_21605</name>
</gene>
<keyword evidence="1" id="KW-0472">Membrane</keyword>
<name>A0AAF0CI36_9BACT</name>
<protein>
    <submittedName>
        <fullName evidence="2">Uncharacterized protein</fullName>
    </submittedName>
</protein>
<dbReference type="EMBL" id="CP119075">
    <property type="protein sequence ID" value="WED64952.1"/>
    <property type="molecule type" value="Genomic_DNA"/>
</dbReference>
<organism evidence="2 3">
    <name type="scientific">Synoicihabitans lomoniglobus</name>
    <dbReference type="NCBI Taxonomy" id="2909285"/>
    <lineage>
        <taxon>Bacteria</taxon>
        <taxon>Pseudomonadati</taxon>
        <taxon>Verrucomicrobiota</taxon>
        <taxon>Opitutia</taxon>
        <taxon>Opitutales</taxon>
        <taxon>Opitutaceae</taxon>
        <taxon>Synoicihabitans</taxon>
    </lineage>
</organism>
<dbReference type="KEGG" id="slom:PXH66_21605"/>
<evidence type="ECO:0000256" key="1">
    <source>
        <dbReference type="SAM" id="Phobius"/>
    </source>
</evidence>
<proteinExistence type="predicted"/>
<feature type="transmembrane region" description="Helical" evidence="1">
    <location>
        <begin position="385"/>
        <end position="407"/>
    </location>
</feature>
<keyword evidence="1" id="KW-0812">Transmembrane</keyword>
<feature type="transmembrane region" description="Helical" evidence="1">
    <location>
        <begin position="105"/>
        <end position="126"/>
    </location>
</feature>
<keyword evidence="3" id="KW-1185">Reference proteome</keyword>
<evidence type="ECO:0000313" key="3">
    <source>
        <dbReference type="Proteomes" id="UP001218638"/>
    </source>
</evidence>
<feature type="transmembrane region" description="Helical" evidence="1">
    <location>
        <begin position="26"/>
        <end position="44"/>
    </location>
</feature>
<evidence type="ECO:0000313" key="2">
    <source>
        <dbReference type="EMBL" id="WED64952.1"/>
    </source>
</evidence>
<feature type="transmembrane region" description="Helical" evidence="1">
    <location>
        <begin position="357"/>
        <end position="378"/>
    </location>
</feature>